<dbReference type="Proteomes" id="UP001358586">
    <property type="component" value="Chromosome 6"/>
</dbReference>
<organism evidence="1 2">
    <name type="scientific">Gossypium arboreum</name>
    <name type="common">Tree cotton</name>
    <name type="synonym">Gossypium nanking</name>
    <dbReference type="NCBI Taxonomy" id="29729"/>
    <lineage>
        <taxon>Eukaryota</taxon>
        <taxon>Viridiplantae</taxon>
        <taxon>Streptophyta</taxon>
        <taxon>Embryophyta</taxon>
        <taxon>Tracheophyta</taxon>
        <taxon>Spermatophyta</taxon>
        <taxon>Magnoliopsida</taxon>
        <taxon>eudicotyledons</taxon>
        <taxon>Gunneridae</taxon>
        <taxon>Pentapetalae</taxon>
        <taxon>rosids</taxon>
        <taxon>malvids</taxon>
        <taxon>Malvales</taxon>
        <taxon>Malvaceae</taxon>
        <taxon>Malvoideae</taxon>
        <taxon>Gossypium</taxon>
    </lineage>
</organism>
<reference evidence="1 2" key="1">
    <citation type="submission" date="2023-03" db="EMBL/GenBank/DDBJ databases">
        <title>WGS of Gossypium arboreum.</title>
        <authorList>
            <person name="Yu D."/>
        </authorList>
    </citation>
    <scope>NUCLEOTIDE SEQUENCE [LARGE SCALE GENOMIC DNA]</scope>
    <source>
        <tissue evidence="1">Leaf</tissue>
    </source>
</reference>
<proteinExistence type="predicted"/>
<evidence type="ECO:0000313" key="2">
    <source>
        <dbReference type="Proteomes" id="UP001358586"/>
    </source>
</evidence>
<sequence length="81" mass="9356">MFNVSFQLMILKVEGFGNPEPRVQPEEPVRLSVEPESATPMPTSASASKKSELSILMDMYKFMHNQQQTYWKYAKIRDDSI</sequence>
<comment type="caution">
    <text evidence="1">The sequence shown here is derived from an EMBL/GenBank/DDBJ whole genome shotgun (WGS) entry which is preliminary data.</text>
</comment>
<gene>
    <name evidence="1" type="ORF">PVK06_020877</name>
</gene>
<name>A0ABR0PNH8_GOSAR</name>
<keyword evidence="2" id="KW-1185">Reference proteome</keyword>
<accession>A0ABR0PNH8</accession>
<dbReference type="EMBL" id="JARKNE010000006">
    <property type="protein sequence ID" value="KAK5825982.1"/>
    <property type="molecule type" value="Genomic_DNA"/>
</dbReference>
<protein>
    <submittedName>
        <fullName evidence="1">Uncharacterized protein</fullName>
    </submittedName>
</protein>
<evidence type="ECO:0000313" key="1">
    <source>
        <dbReference type="EMBL" id="KAK5825982.1"/>
    </source>
</evidence>